<evidence type="ECO:0000313" key="4">
    <source>
        <dbReference type="Proteomes" id="UP001501285"/>
    </source>
</evidence>
<evidence type="ECO:0000259" key="2">
    <source>
        <dbReference type="Pfam" id="PF01814"/>
    </source>
</evidence>
<evidence type="ECO:0000256" key="1">
    <source>
        <dbReference type="SAM" id="MobiDB-lite"/>
    </source>
</evidence>
<keyword evidence="4" id="KW-1185">Reference proteome</keyword>
<protein>
    <submittedName>
        <fullName evidence="3">Hemerythrin domain-containing protein</fullName>
    </submittedName>
</protein>
<organism evidence="3 4">
    <name type="scientific">Terrabacter terrae</name>
    <dbReference type="NCBI Taxonomy" id="318434"/>
    <lineage>
        <taxon>Bacteria</taxon>
        <taxon>Bacillati</taxon>
        <taxon>Actinomycetota</taxon>
        <taxon>Actinomycetes</taxon>
        <taxon>Micrococcales</taxon>
        <taxon>Intrasporangiaceae</taxon>
        <taxon>Terrabacter</taxon>
    </lineage>
</organism>
<dbReference type="RefSeq" id="WP_343994502.1">
    <property type="nucleotide sequence ID" value="NZ_BAAANB010000086.1"/>
</dbReference>
<evidence type="ECO:0000313" key="3">
    <source>
        <dbReference type="EMBL" id="GAA1501445.1"/>
    </source>
</evidence>
<feature type="compositionally biased region" description="Low complexity" evidence="1">
    <location>
        <begin position="189"/>
        <end position="198"/>
    </location>
</feature>
<sequence>MDITDVILRQHDEQRRMFAMLEEWPRDDREGLAAVWKRLEILLEVHAEAEERYFYPELLRVGTGGADAESVDEEVEDAVKDHNDIRDAVRRVADAEIGSDEWWTAVVDANVHNSDHMGEEERQDLADFRQRASLQLRHEIAVQFLRYEAVRWAEGITPRDKDPEDYVEEQKTDEPSGVAEKAAREAEEAVTTGAVTSEPSLTASDEASEDKD</sequence>
<reference evidence="4" key="1">
    <citation type="journal article" date="2019" name="Int. J. Syst. Evol. Microbiol.">
        <title>The Global Catalogue of Microorganisms (GCM) 10K type strain sequencing project: providing services to taxonomists for standard genome sequencing and annotation.</title>
        <authorList>
            <consortium name="The Broad Institute Genomics Platform"/>
            <consortium name="The Broad Institute Genome Sequencing Center for Infectious Disease"/>
            <person name="Wu L."/>
            <person name="Ma J."/>
        </authorList>
    </citation>
    <scope>NUCLEOTIDE SEQUENCE [LARGE SCALE GENOMIC DNA]</scope>
    <source>
        <strain evidence="4">JCM 14283</strain>
    </source>
</reference>
<comment type="caution">
    <text evidence="3">The sequence shown here is derived from an EMBL/GenBank/DDBJ whole genome shotgun (WGS) entry which is preliminary data.</text>
</comment>
<name>A0ABN1ZN99_9MICO</name>
<feature type="domain" description="Hemerythrin-like" evidence="2">
    <location>
        <begin position="3"/>
        <end position="123"/>
    </location>
</feature>
<dbReference type="Proteomes" id="UP001501285">
    <property type="component" value="Unassembled WGS sequence"/>
</dbReference>
<dbReference type="EMBL" id="BAAANB010000086">
    <property type="protein sequence ID" value="GAA1501445.1"/>
    <property type="molecule type" value="Genomic_DNA"/>
</dbReference>
<gene>
    <name evidence="3" type="ORF">GCM10009740_38010</name>
</gene>
<accession>A0ABN1ZN99</accession>
<dbReference type="PANTHER" id="PTHR35585">
    <property type="entry name" value="HHE DOMAIN PROTEIN (AFU_ORTHOLOGUE AFUA_4G00730)"/>
    <property type="match status" value="1"/>
</dbReference>
<dbReference type="InterPro" id="IPR012312">
    <property type="entry name" value="Hemerythrin-like"/>
</dbReference>
<feature type="compositionally biased region" description="Basic and acidic residues" evidence="1">
    <location>
        <begin position="158"/>
        <end position="174"/>
    </location>
</feature>
<proteinExistence type="predicted"/>
<feature type="region of interest" description="Disordered" evidence="1">
    <location>
        <begin position="158"/>
        <end position="212"/>
    </location>
</feature>
<dbReference type="Gene3D" id="1.20.120.520">
    <property type="entry name" value="nmb1532 protein domain like"/>
    <property type="match status" value="1"/>
</dbReference>
<dbReference type="PANTHER" id="PTHR35585:SF1">
    <property type="entry name" value="HHE DOMAIN PROTEIN (AFU_ORTHOLOGUE AFUA_4G00730)"/>
    <property type="match status" value="1"/>
</dbReference>
<dbReference type="Pfam" id="PF01814">
    <property type="entry name" value="Hemerythrin"/>
    <property type="match status" value="1"/>
</dbReference>